<evidence type="ECO:0000313" key="1">
    <source>
        <dbReference type="EMBL" id="QHR66359.1"/>
    </source>
</evidence>
<name>A0A6B9WT02_9CAUD</name>
<protein>
    <recommendedName>
        <fullName evidence="3">Prophage protein</fullName>
    </recommendedName>
</protein>
<proteinExistence type="predicted"/>
<keyword evidence="2" id="KW-1185">Reference proteome</keyword>
<organism evidence="1 2">
    <name type="scientific">Escherichia phage rolling</name>
    <dbReference type="NCBI Taxonomy" id="2696442"/>
    <lineage>
        <taxon>Viruses</taxon>
        <taxon>Duplodnaviria</taxon>
        <taxon>Heunggongvirae</taxon>
        <taxon>Uroviricota</taxon>
        <taxon>Caudoviricetes</taxon>
        <taxon>Dhillonvirus</taxon>
        <taxon>Dhillonvirus rolling</taxon>
    </lineage>
</organism>
<evidence type="ECO:0000313" key="2">
    <source>
        <dbReference type="Proteomes" id="UP000464293"/>
    </source>
</evidence>
<gene>
    <name evidence="1" type="ORF">rolling_60</name>
</gene>
<reference evidence="2" key="1">
    <citation type="submission" date="2019-12" db="EMBL/GenBank/DDBJ databases">
        <authorList>
            <person name="Olsen N.S."/>
            <person name="Junco L.M.F."/>
            <person name="Kot W."/>
            <person name="Hansen L.H."/>
        </authorList>
    </citation>
    <scope>NUCLEOTIDE SEQUENCE [LARGE SCALE GENOMIC DNA]</scope>
</reference>
<accession>A0A6B9WT02</accession>
<dbReference type="EMBL" id="MN850575">
    <property type="protein sequence ID" value="QHR66359.1"/>
    <property type="molecule type" value="Genomic_DNA"/>
</dbReference>
<sequence length="85" mass="9694">MKDLTLKFESKAAFAAFKAQLNWDENEALQDDILLDVIGNVYEGDEDNLVAVEGYFVNVRILDDDHGINFEQYAVVLDSPLRQWA</sequence>
<dbReference type="Proteomes" id="UP000464293">
    <property type="component" value="Segment"/>
</dbReference>
<evidence type="ECO:0008006" key="3">
    <source>
        <dbReference type="Google" id="ProtNLM"/>
    </source>
</evidence>